<evidence type="ECO:0000313" key="6">
    <source>
        <dbReference type="EMBL" id="GAC86297.1"/>
    </source>
</evidence>
<evidence type="ECO:0000256" key="4">
    <source>
        <dbReference type="ARBA" id="ARBA00023136"/>
    </source>
</evidence>
<evidence type="ECO:0000256" key="3">
    <source>
        <dbReference type="ARBA" id="ARBA00022989"/>
    </source>
</evidence>
<comment type="subcellular location">
    <subcellularLocation>
        <location evidence="1">Membrane</location>
        <topology evidence="1">Multi-pass membrane protein</topology>
    </subcellularLocation>
</comment>
<protein>
    <recommendedName>
        <fullName evidence="8">DUF726 domain-containing protein</fullName>
    </recommendedName>
</protein>
<comment type="caution">
    <text evidence="6">The sequence shown here is derived from an EMBL/GenBank/DDBJ whole genome shotgun (WGS) entry which is preliminary data.</text>
</comment>
<dbReference type="PANTHER" id="PTHR17920">
    <property type="entry name" value="TRANSMEMBRANE AND COILED-COIL DOMAIN-CONTAINING PROTEIN 4 TMCO4"/>
    <property type="match status" value="1"/>
</dbReference>
<dbReference type="Proteomes" id="UP000035021">
    <property type="component" value="Unassembled WGS sequence"/>
</dbReference>
<organism evidence="6 7">
    <name type="scientific">Gordonia paraffinivorans NBRC 108238</name>
    <dbReference type="NCBI Taxonomy" id="1223543"/>
    <lineage>
        <taxon>Bacteria</taxon>
        <taxon>Bacillati</taxon>
        <taxon>Actinomycetota</taxon>
        <taxon>Actinomycetes</taxon>
        <taxon>Mycobacteriales</taxon>
        <taxon>Gordoniaceae</taxon>
        <taxon>Gordonia</taxon>
    </lineage>
</organism>
<gene>
    <name evidence="6" type="ORF">GP2_075_00020</name>
</gene>
<keyword evidence="7" id="KW-1185">Reference proteome</keyword>
<feature type="transmembrane region" description="Helical" evidence="5">
    <location>
        <begin position="203"/>
        <end position="225"/>
    </location>
</feature>
<name>A0ABQ0IRW1_9ACTN</name>
<feature type="transmembrane region" description="Helical" evidence="5">
    <location>
        <begin position="265"/>
        <end position="287"/>
    </location>
</feature>
<evidence type="ECO:0008006" key="8">
    <source>
        <dbReference type="Google" id="ProtNLM"/>
    </source>
</evidence>
<evidence type="ECO:0000256" key="2">
    <source>
        <dbReference type="ARBA" id="ARBA00022692"/>
    </source>
</evidence>
<evidence type="ECO:0000256" key="1">
    <source>
        <dbReference type="ARBA" id="ARBA00004141"/>
    </source>
</evidence>
<feature type="transmembrane region" description="Helical" evidence="5">
    <location>
        <begin position="237"/>
        <end position="259"/>
    </location>
</feature>
<evidence type="ECO:0000313" key="7">
    <source>
        <dbReference type="Proteomes" id="UP000035021"/>
    </source>
</evidence>
<dbReference type="EMBL" id="BAOQ01000075">
    <property type="protein sequence ID" value="GAC86297.1"/>
    <property type="molecule type" value="Genomic_DNA"/>
</dbReference>
<keyword evidence="3 5" id="KW-1133">Transmembrane helix</keyword>
<evidence type="ECO:0000256" key="5">
    <source>
        <dbReference type="SAM" id="Phobius"/>
    </source>
</evidence>
<keyword evidence="2 5" id="KW-0812">Transmembrane</keyword>
<dbReference type="PANTHER" id="PTHR17920:SF3">
    <property type="entry name" value="TRANSMEMBRANE AND COILED-COIL DOMAIN-CONTAINING PROTEIN 4"/>
    <property type="match status" value="1"/>
</dbReference>
<reference evidence="6 7" key="1">
    <citation type="submission" date="2013-02" db="EMBL/GenBank/DDBJ databases">
        <title>Whole genome shotgun sequence of Gordonia paraffinivorans NBRC 108238.</title>
        <authorList>
            <person name="Isaki-Nakamura S."/>
            <person name="Hosoyama A."/>
            <person name="Tsuchikane K."/>
            <person name="Ando Y."/>
            <person name="Baba S."/>
            <person name="Ohji S."/>
            <person name="Hamada M."/>
            <person name="Tamura T."/>
            <person name="Yamazoe A."/>
            <person name="Yamazaki S."/>
            <person name="Fujita N."/>
        </authorList>
    </citation>
    <scope>NUCLEOTIDE SEQUENCE [LARGE SCALE GENOMIC DNA]</scope>
    <source>
        <strain evidence="6 7">NBRC 108238</strain>
    </source>
</reference>
<proteinExistence type="predicted"/>
<dbReference type="Gene3D" id="3.40.50.1820">
    <property type="entry name" value="alpha/beta hydrolase"/>
    <property type="match status" value="1"/>
</dbReference>
<sequence>MGAVHLTSDPDGNFTCEVRSLGGRLLRLTGTLDAVEPLATGDERMIANKALVHNAWAYVKHEAEFQVATEEDQRKSHRKQADEHAEVAEGIANLVDDLTDQFTKAWCSGCFDRTEHQRVEGKRSGVRAHLCASCGTATLRCAAPKCDHMATRGLGSFRIPRYCAEHRHDIPSFERASATVPGPDSYADLLRYDKPNLSRATKLAAAGVLAAGIAVPGGIAAAPALGGAIGAMMGYSGAVATNAGLALLGGGAVATGGLGMAGGTYVIAAAGAALGGALGASITNAYVKDDKSFEIEKFREGVGTPVILTRGFLNESSADWRAAMAFVDRCYPDAPVYKLYWGSKELTALAAPAVTGTGAKYAVKNAVRIAARASKAAAGKLNPVAPVMIAADLAKNPWHTAKVRADRTGVALAGILARTEIPSYHLVGHSLGARVMITAAETLATQQGSPRIDTIHVLGAAIGRKGDWRKLNDAVSNKVHNYYSSNDQVLGYAYKFAQGGSVAAGHAGFRTSYPNIVDHDVSDIVNGHSEYFSKVHPA</sequence>
<accession>A0ABQ0IRW1</accession>
<dbReference type="SUPFAM" id="SSF53474">
    <property type="entry name" value="alpha/beta-Hydrolases"/>
    <property type="match status" value="1"/>
</dbReference>
<keyword evidence="4 5" id="KW-0472">Membrane</keyword>
<dbReference type="InterPro" id="IPR029058">
    <property type="entry name" value="AB_hydrolase_fold"/>
</dbReference>
<dbReference type="Pfam" id="PF05277">
    <property type="entry name" value="DUF726"/>
    <property type="match status" value="1"/>
</dbReference>
<dbReference type="InterPro" id="IPR007941">
    <property type="entry name" value="DUF726"/>
</dbReference>